<gene>
    <name evidence="2" type="ORF">L207DRAFT_174613</name>
</gene>
<feature type="transmembrane region" description="Helical" evidence="1">
    <location>
        <begin position="98"/>
        <end position="121"/>
    </location>
</feature>
<dbReference type="OrthoDB" id="3248909at2759"/>
<keyword evidence="3" id="KW-1185">Reference proteome</keyword>
<proteinExistence type="predicted"/>
<keyword evidence="1" id="KW-0812">Transmembrane</keyword>
<dbReference type="EMBL" id="KZ613957">
    <property type="protein sequence ID" value="PMD33050.1"/>
    <property type="molecule type" value="Genomic_DNA"/>
</dbReference>
<name>A0A2J6R3E6_HYAVF</name>
<dbReference type="Proteomes" id="UP000235786">
    <property type="component" value="Unassembled WGS sequence"/>
</dbReference>
<dbReference type="Pfam" id="PF11915">
    <property type="entry name" value="DUF3433"/>
    <property type="match status" value="1"/>
</dbReference>
<dbReference type="PANTHER" id="PTHR37544">
    <property type="entry name" value="SPRAY-RELATED"/>
    <property type="match status" value="1"/>
</dbReference>
<dbReference type="InterPro" id="IPR021840">
    <property type="entry name" value="DUF3433"/>
</dbReference>
<evidence type="ECO:0000313" key="3">
    <source>
        <dbReference type="Proteomes" id="UP000235786"/>
    </source>
</evidence>
<reference evidence="2 3" key="1">
    <citation type="submission" date="2016-04" db="EMBL/GenBank/DDBJ databases">
        <title>A degradative enzymes factory behind the ericoid mycorrhizal symbiosis.</title>
        <authorList>
            <consortium name="DOE Joint Genome Institute"/>
            <person name="Martino E."/>
            <person name="Morin E."/>
            <person name="Grelet G."/>
            <person name="Kuo A."/>
            <person name="Kohler A."/>
            <person name="Daghino S."/>
            <person name="Barry K."/>
            <person name="Choi C."/>
            <person name="Cichocki N."/>
            <person name="Clum A."/>
            <person name="Copeland A."/>
            <person name="Hainaut M."/>
            <person name="Haridas S."/>
            <person name="Labutti K."/>
            <person name="Lindquist E."/>
            <person name="Lipzen A."/>
            <person name="Khouja H.-R."/>
            <person name="Murat C."/>
            <person name="Ohm R."/>
            <person name="Olson A."/>
            <person name="Spatafora J."/>
            <person name="Veneault-Fourrey C."/>
            <person name="Henrissat B."/>
            <person name="Grigoriev I."/>
            <person name="Martin F."/>
            <person name="Perotto S."/>
        </authorList>
    </citation>
    <scope>NUCLEOTIDE SEQUENCE [LARGE SCALE GENOMIC DNA]</scope>
    <source>
        <strain evidence="2 3">F</strain>
    </source>
</reference>
<organism evidence="2 3">
    <name type="scientific">Hyaloscypha variabilis (strain UAMH 11265 / GT02V1 / F)</name>
    <name type="common">Meliniomyces variabilis</name>
    <dbReference type="NCBI Taxonomy" id="1149755"/>
    <lineage>
        <taxon>Eukaryota</taxon>
        <taxon>Fungi</taxon>
        <taxon>Dikarya</taxon>
        <taxon>Ascomycota</taxon>
        <taxon>Pezizomycotina</taxon>
        <taxon>Leotiomycetes</taxon>
        <taxon>Helotiales</taxon>
        <taxon>Hyaloscyphaceae</taxon>
        <taxon>Hyaloscypha</taxon>
        <taxon>Hyaloscypha variabilis</taxon>
    </lineage>
</organism>
<accession>A0A2J6R3E6</accession>
<keyword evidence="1" id="KW-1133">Transmembrane helix</keyword>
<feature type="transmembrane region" description="Helical" evidence="1">
    <location>
        <begin position="48"/>
        <end position="69"/>
    </location>
</feature>
<dbReference type="AlphaFoldDB" id="A0A2J6R3E6"/>
<keyword evidence="1" id="KW-0472">Membrane</keyword>
<dbReference type="STRING" id="1149755.A0A2J6R3E6"/>
<sequence>MLDDAIRLMEPFHTLSRRHASHRILFLDYTGTSSLVVPFKSLRNNHMLLFLVSFNSILVEVLTVCLSSFKAPASNFRHRSNVKIASAAGGDEETFTSFWVSFILSLFILLSLVVTTAIVCLNRRHPIMAQVPGTIATSLVVMHQSKFLYDMVGTERMSLADVQERLSKTGKTFGYGWFTGRDGETHLGVDEEELLTSYRFGLDFKGSHQPWAQD</sequence>
<dbReference type="PANTHER" id="PTHR37544:SF3">
    <property type="entry name" value="SPRAY"/>
    <property type="match status" value="1"/>
</dbReference>
<evidence type="ECO:0000256" key="1">
    <source>
        <dbReference type="SAM" id="Phobius"/>
    </source>
</evidence>
<evidence type="ECO:0000313" key="2">
    <source>
        <dbReference type="EMBL" id="PMD33050.1"/>
    </source>
</evidence>
<protein>
    <submittedName>
        <fullName evidence="2">Uncharacterized protein</fullName>
    </submittedName>
</protein>